<evidence type="ECO:0008006" key="20">
    <source>
        <dbReference type="Google" id="ProtNLM"/>
    </source>
</evidence>
<evidence type="ECO:0000256" key="14">
    <source>
        <dbReference type="SAM" id="MobiDB-lite"/>
    </source>
</evidence>
<evidence type="ECO:0000313" key="18">
    <source>
        <dbReference type="EMBL" id="EJU00467.1"/>
    </source>
</evidence>
<dbReference type="InterPro" id="IPR045175">
    <property type="entry name" value="M28_fam"/>
</dbReference>
<evidence type="ECO:0000256" key="3">
    <source>
        <dbReference type="ARBA" id="ARBA00010918"/>
    </source>
</evidence>
<feature type="transmembrane region" description="Helical" evidence="15">
    <location>
        <begin position="602"/>
        <end position="622"/>
    </location>
</feature>
<reference evidence="18 19" key="1">
    <citation type="journal article" date="2012" name="Science">
        <title>The Paleozoic origin of enzymatic lignin decomposition reconstructed from 31 fungal genomes.</title>
        <authorList>
            <person name="Floudas D."/>
            <person name="Binder M."/>
            <person name="Riley R."/>
            <person name="Barry K."/>
            <person name="Blanchette R.A."/>
            <person name="Henrissat B."/>
            <person name="Martinez A.T."/>
            <person name="Otillar R."/>
            <person name="Spatafora J.W."/>
            <person name="Yadav J.S."/>
            <person name="Aerts A."/>
            <person name="Benoit I."/>
            <person name="Boyd A."/>
            <person name="Carlson A."/>
            <person name="Copeland A."/>
            <person name="Coutinho P.M."/>
            <person name="de Vries R.P."/>
            <person name="Ferreira P."/>
            <person name="Findley K."/>
            <person name="Foster B."/>
            <person name="Gaskell J."/>
            <person name="Glotzer D."/>
            <person name="Gorecki P."/>
            <person name="Heitman J."/>
            <person name="Hesse C."/>
            <person name="Hori C."/>
            <person name="Igarashi K."/>
            <person name="Jurgens J.A."/>
            <person name="Kallen N."/>
            <person name="Kersten P."/>
            <person name="Kohler A."/>
            <person name="Kuees U."/>
            <person name="Kumar T.K.A."/>
            <person name="Kuo A."/>
            <person name="LaButti K."/>
            <person name="Larrondo L.F."/>
            <person name="Lindquist E."/>
            <person name="Ling A."/>
            <person name="Lombard V."/>
            <person name="Lucas S."/>
            <person name="Lundell T."/>
            <person name="Martin R."/>
            <person name="McLaughlin D.J."/>
            <person name="Morgenstern I."/>
            <person name="Morin E."/>
            <person name="Murat C."/>
            <person name="Nagy L.G."/>
            <person name="Nolan M."/>
            <person name="Ohm R.A."/>
            <person name="Patyshakuliyeva A."/>
            <person name="Rokas A."/>
            <person name="Ruiz-Duenas F.J."/>
            <person name="Sabat G."/>
            <person name="Salamov A."/>
            <person name="Samejima M."/>
            <person name="Schmutz J."/>
            <person name="Slot J.C."/>
            <person name="St John F."/>
            <person name="Stenlid J."/>
            <person name="Sun H."/>
            <person name="Sun S."/>
            <person name="Syed K."/>
            <person name="Tsang A."/>
            <person name="Wiebenga A."/>
            <person name="Young D."/>
            <person name="Pisabarro A."/>
            <person name="Eastwood D.C."/>
            <person name="Martin F."/>
            <person name="Cullen D."/>
            <person name="Grigoriev I.V."/>
            <person name="Hibbett D.S."/>
        </authorList>
    </citation>
    <scope>NUCLEOTIDE SEQUENCE [LARGE SCALE GENOMIC DNA]</scope>
    <source>
        <strain evidence="18 19">DJM-731 SS1</strain>
    </source>
</reference>
<feature type="region of interest" description="Disordered" evidence="14">
    <location>
        <begin position="1368"/>
        <end position="1390"/>
    </location>
</feature>
<dbReference type="OrthoDB" id="76293at2759"/>
<feature type="compositionally biased region" description="Pro residues" evidence="14">
    <location>
        <begin position="983"/>
        <end position="996"/>
    </location>
</feature>
<dbReference type="InterPro" id="IPR023578">
    <property type="entry name" value="Ras_GEF_dom_sf"/>
</dbReference>
<keyword evidence="19" id="KW-1185">Reference proteome</keyword>
<gene>
    <name evidence="18" type="ORF">DACRYDRAFT_16916</name>
</gene>
<protein>
    <recommendedName>
        <fullName evidence="20">Peptide hydrolase</fullName>
    </recommendedName>
</protein>
<feature type="transmembrane region" description="Helical" evidence="15">
    <location>
        <begin position="443"/>
        <end position="466"/>
    </location>
</feature>
<keyword evidence="10 15" id="KW-1133">Transmembrane helix</keyword>
<dbReference type="Proteomes" id="UP000030653">
    <property type="component" value="Unassembled WGS sequence"/>
</dbReference>
<evidence type="ECO:0000256" key="13">
    <source>
        <dbReference type="ARBA" id="ARBA00023180"/>
    </source>
</evidence>
<keyword evidence="11" id="KW-0482">Metalloprotease</keyword>
<dbReference type="SUPFAM" id="SSF53187">
    <property type="entry name" value="Zn-dependent exopeptidases"/>
    <property type="match status" value="1"/>
</dbReference>
<comment type="cofactor">
    <cofactor evidence="1">
        <name>Zn(2+)</name>
        <dbReference type="ChEBI" id="CHEBI:29105"/>
    </cofactor>
</comment>
<dbReference type="FunFam" id="3.40.630.10:FF:000008">
    <property type="entry name" value="Endoplasmic reticulum metallopeptidase 1"/>
    <property type="match status" value="1"/>
</dbReference>
<keyword evidence="12 15" id="KW-0472">Membrane</keyword>
<dbReference type="GO" id="GO:0008235">
    <property type="term" value="F:metalloexopeptidase activity"/>
    <property type="evidence" value="ECO:0007669"/>
    <property type="project" value="InterPro"/>
</dbReference>
<feature type="transmembrane region" description="Helical" evidence="15">
    <location>
        <begin position="570"/>
        <end position="590"/>
    </location>
</feature>
<dbReference type="GO" id="GO:0006508">
    <property type="term" value="P:proteolysis"/>
    <property type="evidence" value="ECO:0007669"/>
    <property type="project" value="UniProtKB-KW"/>
</dbReference>
<feature type="transmembrane region" description="Helical" evidence="15">
    <location>
        <begin position="375"/>
        <end position="397"/>
    </location>
</feature>
<dbReference type="Pfam" id="PF00617">
    <property type="entry name" value="RasGEF"/>
    <property type="match status" value="1"/>
</dbReference>
<dbReference type="PANTHER" id="PTHR12147:SF22">
    <property type="entry name" value="ENDOPLASMIC RETICULUM METALLOPEPTIDASE 1"/>
    <property type="match status" value="1"/>
</dbReference>
<dbReference type="GO" id="GO:0005789">
    <property type="term" value="C:endoplasmic reticulum membrane"/>
    <property type="evidence" value="ECO:0007669"/>
    <property type="project" value="UniProtKB-SubCell"/>
</dbReference>
<feature type="transmembrane region" description="Helical" evidence="15">
    <location>
        <begin position="478"/>
        <end position="497"/>
    </location>
</feature>
<accession>M5G3N3</accession>
<evidence type="ECO:0000256" key="4">
    <source>
        <dbReference type="ARBA" id="ARBA00022670"/>
    </source>
</evidence>
<organism evidence="18 19">
    <name type="scientific">Dacryopinax primogenitus (strain DJM 731)</name>
    <name type="common">Brown rot fungus</name>
    <dbReference type="NCBI Taxonomy" id="1858805"/>
    <lineage>
        <taxon>Eukaryota</taxon>
        <taxon>Fungi</taxon>
        <taxon>Dikarya</taxon>
        <taxon>Basidiomycota</taxon>
        <taxon>Agaricomycotina</taxon>
        <taxon>Dacrymycetes</taxon>
        <taxon>Dacrymycetales</taxon>
        <taxon>Dacrymycetaceae</taxon>
        <taxon>Dacryopinax</taxon>
    </lineage>
</organism>
<dbReference type="InterPro" id="IPR001895">
    <property type="entry name" value="RASGEF_cat_dom"/>
</dbReference>
<feature type="region of interest" description="Disordered" evidence="14">
    <location>
        <begin position="979"/>
        <end position="1018"/>
    </location>
</feature>
<evidence type="ECO:0000256" key="9">
    <source>
        <dbReference type="ARBA" id="ARBA00022833"/>
    </source>
</evidence>
<dbReference type="Gene3D" id="3.40.630.10">
    <property type="entry name" value="Zn peptidases"/>
    <property type="match status" value="1"/>
</dbReference>
<feature type="region of interest" description="Disordered" evidence="14">
    <location>
        <begin position="1304"/>
        <end position="1340"/>
    </location>
</feature>
<dbReference type="Gene3D" id="1.10.840.10">
    <property type="entry name" value="Ras guanine-nucleotide exchange factors catalytic domain"/>
    <property type="match status" value="1"/>
</dbReference>
<keyword evidence="6" id="KW-0479">Metal-binding</keyword>
<name>M5G3N3_DACPD</name>
<keyword evidence="7" id="KW-0378">Hydrolase</keyword>
<dbReference type="GeneID" id="63686305"/>
<proteinExistence type="inferred from homology"/>
<evidence type="ECO:0000256" key="2">
    <source>
        <dbReference type="ARBA" id="ARBA00004477"/>
    </source>
</evidence>
<comment type="similarity">
    <text evidence="3">Belongs to the peptidase M28 family.</text>
</comment>
<dbReference type="CDD" id="cd03875">
    <property type="entry name" value="M28_Fxna_like"/>
    <property type="match status" value="1"/>
</dbReference>
<keyword evidence="4" id="KW-0645">Protease</keyword>
<feature type="transmembrane region" description="Helical" evidence="15">
    <location>
        <begin position="503"/>
        <end position="523"/>
    </location>
</feature>
<evidence type="ECO:0000256" key="10">
    <source>
        <dbReference type="ARBA" id="ARBA00022989"/>
    </source>
</evidence>
<evidence type="ECO:0000256" key="5">
    <source>
        <dbReference type="ARBA" id="ARBA00022692"/>
    </source>
</evidence>
<dbReference type="GO" id="GO:0005085">
    <property type="term" value="F:guanyl-nucleotide exchange factor activity"/>
    <property type="evidence" value="ECO:0007669"/>
    <property type="project" value="InterPro"/>
</dbReference>
<dbReference type="InterPro" id="IPR007484">
    <property type="entry name" value="Peptidase_M28"/>
</dbReference>
<feature type="compositionally biased region" description="Polar residues" evidence="14">
    <location>
        <begin position="1716"/>
        <end position="1739"/>
    </location>
</feature>
<feature type="transmembrane region" description="Helical" evidence="15">
    <location>
        <begin position="17"/>
        <end position="37"/>
    </location>
</feature>
<evidence type="ECO:0000313" key="19">
    <source>
        <dbReference type="Proteomes" id="UP000030653"/>
    </source>
</evidence>
<sequence>MAPAHPHPRPAKSLLELLLIMCPLVIGIPWLALHIHYTISHPVICDSLPEPIIEQYHPLTGTPQLSEHHILNTARYLSESIGYRTVGTREHALADVWMSEQLQEVQSLCEEEASRRRERGEGGVECEIWRQEGSGKHRVYKSYHGLTNHILRLSANTTQSKAHAVLVNSHLDSTLPSPGAADDAVCVGVMLELIRVLVHGGWSGEWSIIFLFNHAEESLQDASHLFSTQHPLAPTVQAVINLEAAGTTGPELLFQATSQEMIAAYSHVPRPHGSVLANDVFNSGIIISDTDFGQFVKYLNVTGLDMAIVGNSYLYHTRKDLVENIQPGAAQHMAENVLALLNYLTSARSPLPHLTEYTAPATVYYSLLSSIFFSYSYDLALVMSVSLLFWALALALVTTRDWTVVPRAWAGIVGGMAGALGAANLMAYFFASILCKPLSWFAREWLCILLYAPPALLGAVFVQLLVHPPPARPQIEHQSLTSLMLFYSFVAFAGQMAGIGSSYLYFINALSLWVATALNELLVRVLKHEPGDVNHWTYAVGSVIPLIAGSEALAPTLQTGRLGRDAPVEHIIASIVSFLTFYMAPFVLPFAHRFGRPALRTITLVLLGVSVGISAVFAAPGWREFDRQHQNRFFVVHIENITSHDYGLHVATLNSASGFSEIVNSLAGDFAEVKGVPRLTTELGDKLAWDVFHPVSDLVTSYAMDLSPPEEYVSHWRQEFSVHALDIVLDPHTDTRTFTLHIDHPGLIWTVVSFQAEVLEWDLPDAPVEGHALHKIKEASFYMADQWSIRMTLNGTAPVLVNFVGIEERSMWPGKKARQGENREEKPSMRMFERLETWLEQKSDGGIDVNMFGCIAGAVEHGWERAAGATKVTSSHTQRHAPSKLLYFDGARTLDTQDVLLYGNVSTGTRWNPFGRIVELCDWGKQFGIDGFLRMEFDFEIMYCNFTNGMELISSVNVVPCTWERTPSSVELIEHRLSVPTMGNPPLPEPTGPPRRGPGRPDRNPTPPEPPVGWQGSLRTPSQVTFEALHAGYWHNFAPLTGIKLEYWGLTTFYDPKYGSLVPGRWGLDAAQYRLANISEKDASAWKRELEGVLIRPETEGSGIDWGNIMRHIVERHADRLEFFRHLLRTATRKDGGDRVTPTQNLTKIVENARLQVLTMLSPYLSRAAVPPGKSASNDRAWLEPTVSLCTGSFTQHMNVSRFTPQEHVLKQATDTTAREICRTLGLIWLSAFSAESVTLPSQQEQLLNSWLLEVERLMAWLDWAVWLRCTPVCGDDEICSPPQWPFDGVRTGDEGREPHCISRVDFQRGGRGPGGPDEPESPGGPGEPHPPRGPEYTRSSALLQGSSSNISTQSSLAASSTCTCPDSFVPPSAPRPSPSISRTSDLTDPEATMNVLCDTSAVTATMSGSIEVSASRTLPERRSSDERQSTGLLSSIHVAFEVITIRTELTIEYVPSLNCKYTPDLPNAAWKSLSAAGQSIDGRIPNSFCCMDASPSSANMDDTAQTQLALLPSPIRTAVQNILNYLSRAAETAIGIPQNDEEIVHITERLDYIKQFLGLYPAHLLQSRDNRTDTSNAISPKSNIRPLEPEEQKDLLHHLTREFQRINDLMVKYRDKRSTATRRMAFQPEAAVLVRKMKEASERASTYLLVYKVVDADTTGDRFSRFENFISFHYRDLVRHGPHAMRSKPSLDTLSTWEPRHKIPRQISAPGVSSRAHQSYLPTTRPVSTTPAGRSITPTVKDDLHTRSFRGGRGRGRGRARGKVVNSHNNSQATPTDVDTPNIAEQTGVDIRPAPVSHKESESEFGSPLPQITMSTTAPLVPFLENERFDDVHATRNLGILDAHNDVPSDKDPVIHMVLKHMLTPGGKSKDCSEECEAFAATYKACMTSEVMFSHFFDVSSTLLDRVGSSGLPSILNFVVYWLYHVQVGVEARDLLLRIQSFVLGIQDFVSGEVTKSQTLAILQVLQELPLKKPRVLKRRIKPSTKELEDFEAIQLADQLTILLSLGFRRIQVKHLIAWVSPEEKSETNPVNKFKEVCAKVQSWVKAALLGCSKGSSGRERVKKKFLYIAQRCLESYNLAGTVSITSTLLQLQEAGEIKLRFTREQEGHPINGLVAPSPGEELYWNALASKPADTACVPWLDPHESGLQEAGDDVRTARPISIANHRALFMEAKKLIAYGAKQYEVPFSLQDMSYLEFHFKVSSQDLRDEVKKGELCTNGLRLSWWKPDDRTRLPEAEAT</sequence>
<dbReference type="PANTHER" id="PTHR12147">
    <property type="entry name" value="METALLOPEPTIDASE M28 FAMILY MEMBER"/>
    <property type="match status" value="1"/>
</dbReference>
<evidence type="ECO:0000256" key="8">
    <source>
        <dbReference type="ARBA" id="ARBA00022824"/>
    </source>
</evidence>
<dbReference type="Pfam" id="PF04389">
    <property type="entry name" value="Peptidase_M28"/>
    <property type="match status" value="1"/>
</dbReference>
<feature type="domain" description="Ras-GEF" evidence="16">
    <location>
        <begin position="1997"/>
        <end position="2091"/>
    </location>
</feature>
<feature type="compositionally biased region" description="Basic residues" evidence="14">
    <location>
        <begin position="1748"/>
        <end position="1763"/>
    </location>
</feature>
<dbReference type="InterPro" id="IPR048024">
    <property type="entry name" value="Fxna-like_M28_dom"/>
</dbReference>
<dbReference type="EMBL" id="JH795867">
    <property type="protein sequence ID" value="EJU00467.1"/>
    <property type="molecule type" value="Genomic_DNA"/>
</dbReference>
<dbReference type="InterPro" id="IPR036964">
    <property type="entry name" value="RASGEF_cat_dom_sf"/>
</dbReference>
<feature type="compositionally biased region" description="Polar residues" evidence="14">
    <location>
        <begin position="1767"/>
        <end position="1783"/>
    </location>
</feature>
<feature type="transmembrane region" description="Helical" evidence="15">
    <location>
        <begin position="535"/>
        <end position="558"/>
    </location>
</feature>
<evidence type="ECO:0000259" key="16">
    <source>
        <dbReference type="Pfam" id="PF00617"/>
    </source>
</evidence>
<keyword evidence="5 15" id="KW-0812">Transmembrane</keyword>
<feature type="transmembrane region" description="Helical" evidence="15">
    <location>
        <begin position="409"/>
        <end position="431"/>
    </location>
</feature>
<evidence type="ECO:0000256" key="6">
    <source>
        <dbReference type="ARBA" id="ARBA00022723"/>
    </source>
</evidence>
<dbReference type="RefSeq" id="XP_040627364.1">
    <property type="nucleotide sequence ID" value="XM_040771243.1"/>
</dbReference>
<keyword evidence="8" id="KW-0256">Endoplasmic reticulum</keyword>
<evidence type="ECO:0000256" key="1">
    <source>
        <dbReference type="ARBA" id="ARBA00001947"/>
    </source>
</evidence>
<dbReference type="GO" id="GO:0046872">
    <property type="term" value="F:metal ion binding"/>
    <property type="evidence" value="ECO:0007669"/>
    <property type="project" value="UniProtKB-KW"/>
</dbReference>
<comment type="subcellular location">
    <subcellularLocation>
        <location evidence="2">Endoplasmic reticulum membrane</location>
        <topology evidence="2">Multi-pass membrane protein</topology>
    </subcellularLocation>
</comment>
<evidence type="ECO:0000256" key="11">
    <source>
        <dbReference type="ARBA" id="ARBA00023049"/>
    </source>
</evidence>
<dbReference type="SUPFAM" id="SSF48366">
    <property type="entry name" value="Ras GEF"/>
    <property type="match status" value="1"/>
</dbReference>
<evidence type="ECO:0000256" key="15">
    <source>
        <dbReference type="SAM" id="Phobius"/>
    </source>
</evidence>
<dbReference type="GO" id="GO:0007264">
    <property type="term" value="P:small GTPase-mediated signal transduction"/>
    <property type="evidence" value="ECO:0007669"/>
    <property type="project" value="InterPro"/>
</dbReference>
<evidence type="ECO:0000256" key="7">
    <source>
        <dbReference type="ARBA" id="ARBA00022801"/>
    </source>
</evidence>
<dbReference type="HOGENOM" id="CLU_230761_0_0_1"/>
<evidence type="ECO:0000259" key="17">
    <source>
        <dbReference type="Pfam" id="PF04389"/>
    </source>
</evidence>
<dbReference type="STRING" id="1858805.M5G3N3"/>
<keyword evidence="9" id="KW-0862">Zinc</keyword>
<keyword evidence="13" id="KW-0325">Glycoprotein</keyword>
<feature type="domain" description="Peptidase M28" evidence="17">
    <location>
        <begin position="157"/>
        <end position="340"/>
    </location>
</feature>
<evidence type="ECO:0000256" key="12">
    <source>
        <dbReference type="ARBA" id="ARBA00023136"/>
    </source>
</evidence>
<feature type="region of interest" description="Disordered" evidence="14">
    <location>
        <begin position="1708"/>
        <end position="1783"/>
    </location>
</feature>